<sequence>MIKALDNKILQIQMWQRERRAIAKRIVNAYGGELSIQSYTTGGTVVNVQLAVANLEGSVTDVLKG</sequence>
<name>A0A2N6K3B3_FISMU</name>
<dbReference type="RefSeq" id="WP_016869522.1">
    <property type="nucleotide sequence ID" value="NZ_CAWNVR010000346.1"/>
</dbReference>
<gene>
    <name evidence="1" type="ORF">CEN44_11790</name>
</gene>
<comment type="caution">
    <text evidence="1">The sequence shown here is derived from an EMBL/GenBank/DDBJ whole genome shotgun (WGS) entry which is preliminary data.</text>
</comment>
<proteinExistence type="predicted"/>
<dbReference type="Proteomes" id="UP000235036">
    <property type="component" value="Unassembled WGS sequence"/>
</dbReference>
<evidence type="ECO:0000313" key="1">
    <source>
        <dbReference type="EMBL" id="PLZ90016.1"/>
    </source>
</evidence>
<keyword evidence="2" id="KW-1185">Reference proteome</keyword>
<protein>
    <submittedName>
        <fullName evidence="1">Uncharacterized protein</fullName>
    </submittedName>
</protein>
<accession>A0A2N6K3B3</accession>
<reference evidence="1 2" key="1">
    <citation type="submission" date="2017-08" db="EMBL/GenBank/DDBJ databases">
        <title>Genomes of Fischerella (Mastigocladus) sp. strains.</title>
        <authorList>
            <person name="Miller S.R."/>
        </authorList>
    </citation>
    <scope>NUCLEOTIDE SEQUENCE [LARGE SCALE GENOMIC DNA]</scope>
    <source>
        <strain evidence="1 2">CCMEE 5323</strain>
    </source>
</reference>
<evidence type="ECO:0000313" key="2">
    <source>
        <dbReference type="Proteomes" id="UP000235036"/>
    </source>
</evidence>
<dbReference type="AlphaFoldDB" id="A0A2N6K3B3"/>
<dbReference type="EMBL" id="NRQW01000249">
    <property type="protein sequence ID" value="PLZ90016.1"/>
    <property type="molecule type" value="Genomic_DNA"/>
</dbReference>
<organism evidence="1 2">
    <name type="scientific">Fischerella muscicola CCMEE 5323</name>
    <dbReference type="NCBI Taxonomy" id="2019572"/>
    <lineage>
        <taxon>Bacteria</taxon>
        <taxon>Bacillati</taxon>
        <taxon>Cyanobacteriota</taxon>
        <taxon>Cyanophyceae</taxon>
        <taxon>Nostocales</taxon>
        <taxon>Hapalosiphonaceae</taxon>
        <taxon>Fischerella</taxon>
    </lineage>
</organism>